<evidence type="ECO:0000313" key="2">
    <source>
        <dbReference type="EMBL" id="KAK9950938.1"/>
    </source>
</evidence>
<reference evidence="2 3" key="1">
    <citation type="journal article" date="2023" name="G3 (Bethesda)">
        <title>A chromosome-length genome assembly and annotation of blackberry (Rubus argutus, cv. 'Hillquist').</title>
        <authorList>
            <person name="Bruna T."/>
            <person name="Aryal R."/>
            <person name="Dudchenko O."/>
            <person name="Sargent D.J."/>
            <person name="Mead D."/>
            <person name="Buti M."/>
            <person name="Cavallini A."/>
            <person name="Hytonen T."/>
            <person name="Andres J."/>
            <person name="Pham M."/>
            <person name="Weisz D."/>
            <person name="Mascagni F."/>
            <person name="Usai G."/>
            <person name="Natali L."/>
            <person name="Bassil N."/>
            <person name="Fernandez G.E."/>
            <person name="Lomsadze A."/>
            <person name="Armour M."/>
            <person name="Olukolu B."/>
            <person name="Poorten T."/>
            <person name="Britton C."/>
            <person name="Davik J."/>
            <person name="Ashrafi H."/>
            <person name="Aiden E.L."/>
            <person name="Borodovsky M."/>
            <person name="Worthington M."/>
        </authorList>
    </citation>
    <scope>NUCLEOTIDE SEQUENCE [LARGE SCALE GENOMIC DNA]</scope>
    <source>
        <strain evidence="2">PI 553951</strain>
    </source>
</reference>
<organism evidence="2 3">
    <name type="scientific">Rubus argutus</name>
    <name type="common">Southern blackberry</name>
    <dbReference type="NCBI Taxonomy" id="59490"/>
    <lineage>
        <taxon>Eukaryota</taxon>
        <taxon>Viridiplantae</taxon>
        <taxon>Streptophyta</taxon>
        <taxon>Embryophyta</taxon>
        <taxon>Tracheophyta</taxon>
        <taxon>Spermatophyta</taxon>
        <taxon>Magnoliopsida</taxon>
        <taxon>eudicotyledons</taxon>
        <taxon>Gunneridae</taxon>
        <taxon>Pentapetalae</taxon>
        <taxon>rosids</taxon>
        <taxon>fabids</taxon>
        <taxon>Rosales</taxon>
        <taxon>Rosaceae</taxon>
        <taxon>Rosoideae</taxon>
        <taxon>Rosoideae incertae sedis</taxon>
        <taxon>Rubus</taxon>
    </lineage>
</organism>
<accession>A0AAW1YQU7</accession>
<feature type="compositionally biased region" description="Basic and acidic residues" evidence="1">
    <location>
        <begin position="58"/>
        <end position="98"/>
    </location>
</feature>
<feature type="region of interest" description="Disordered" evidence="1">
    <location>
        <begin position="1"/>
        <end position="98"/>
    </location>
</feature>
<keyword evidence="3" id="KW-1185">Reference proteome</keyword>
<name>A0AAW1YQU7_RUBAR</name>
<comment type="caution">
    <text evidence="2">The sequence shown here is derived from an EMBL/GenBank/DDBJ whole genome shotgun (WGS) entry which is preliminary data.</text>
</comment>
<dbReference type="AlphaFoldDB" id="A0AAW1YQU7"/>
<gene>
    <name evidence="2" type="ORF">M0R45_006402</name>
</gene>
<evidence type="ECO:0000256" key="1">
    <source>
        <dbReference type="SAM" id="MobiDB-lite"/>
    </source>
</evidence>
<dbReference type="EMBL" id="JBEDUW010000001">
    <property type="protein sequence ID" value="KAK9950938.1"/>
    <property type="molecule type" value="Genomic_DNA"/>
</dbReference>
<sequence length="98" mass="10956">MAQTRPHPFDSSISDLEAIDSLGRSSKLESPGSQSQWPQDYHNEAVTQSQGKFHGKERKKEGRQREMRSRIRASREEETARESAAGDRVGGETEPGSK</sequence>
<proteinExistence type="predicted"/>
<dbReference type="Proteomes" id="UP001457282">
    <property type="component" value="Unassembled WGS sequence"/>
</dbReference>
<evidence type="ECO:0000313" key="3">
    <source>
        <dbReference type="Proteomes" id="UP001457282"/>
    </source>
</evidence>
<protein>
    <submittedName>
        <fullName evidence="2">Uncharacterized protein</fullName>
    </submittedName>
</protein>